<dbReference type="AlphaFoldDB" id="A0A9D1JQZ7"/>
<name>A0A9D1JQZ7_9FIRM</name>
<organism evidence="1 2">
    <name type="scientific">Candidatus Scybalocola faecigallinarum</name>
    <dbReference type="NCBI Taxonomy" id="2840941"/>
    <lineage>
        <taxon>Bacteria</taxon>
        <taxon>Bacillati</taxon>
        <taxon>Bacillota</taxon>
        <taxon>Clostridia</taxon>
        <taxon>Lachnospirales</taxon>
        <taxon>Lachnospiraceae</taxon>
        <taxon>Lachnospiraceae incertae sedis</taxon>
        <taxon>Candidatus Scybalocola (ex Gilroy et al. 2021)</taxon>
    </lineage>
</organism>
<accession>A0A9D1JQZ7</accession>
<protein>
    <submittedName>
        <fullName evidence="1">Uncharacterized protein</fullName>
    </submittedName>
</protein>
<gene>
    <name evidence="1" type="ORF">IAB46_04555</name>
</gene>
<reference evidence="1" key="1">
    <citation type="submission" date="2020-10" db="EMBL/GenBank/DDBJ databases">
        <authorList>
            <person name="Gilroy R."/>
        </authorList>
    </citation>
    <scope>NUCLEOTIDE SEQUENCE</scope>
    <source>
        <strain evidence="1">CHK178-757</strain>
    </source>
</reference>
<evidence type="ECO:0000313" key="1">
    <source>
        <dbReference type="EMBL" id="HIS46830.1"/>
    </source>
</evidence>
<proteinExistence type="predicted"/>
<dbReference type="EMBL" id="DVIT01000016">
    <property type="protein sequence ID" value="HIS46830.1"/>
    <property type="molecule type" value="Genomic_DNA"/>
</dbReference>
<sequence length="225" mass="25684">MKMKPLFPKKENGRTFAVQKKEKPSVDQQIMETGVRLRGLQRKYRIIIDRELRALRGSRARKQDNPKAVNNLKNAYYCLTIVNKAQERLREITTLQELSKAMNEMGSVLKLMNVVSGKTEKVKTRALQKGIRGLEKATGKDEGGMSNFFQQPLDTLVGDDIIESLLNGKSLEACMDEQEGIQVDPEDAVPLSTEYLQELGELEEMPEDQDPEQIIADMEEMMRYM</sequence>
<dbReference type="Proteomes" id="UP000823927">
    <property type="component" value="Unassembled WGS sequence"/>
</dbReference>
<evidence type="ECO:0000313" key="2">
    <source>
        <dbReference type="Proteomes" id="UP000823927"/>
    </source>
</evidence>
<reference evidence="1" key="2">
    <citation type="journal article" date="2021" name="PeerJ">
        <title>Extensive microbial diversity within the chicken gut microbiome revealed by metagenomics and culture.</title>
        <authorList>
            <person name="Gilroy R."/>
            <person name="Ravi A."/>
            <person name="Getino M."/>
            <person name="Pursley I."/>
            <person name="Horton D.L."/>
            <person name="Alikhan N.F."/>
            <person name="Baker D."/>
            <person name="Gharbi K."/>
            <person name="Hall N."/>
            <person name="Watson M."/>
            <person name="Adriaenssens E.M."/>
            <person name="Foster-Nyarko E."/>
            <person name="Jarju S."/>
            <person name="Secka A."/>
            <person name="Antonio M."/>
            <person name="Oren A."/>
            <person name="Chaudhuri R.R."/>
            <person name="La Ragione R."/>
            <person name="Hildebrand F."/>
            <person name="Pallen M.J."/>
        </authorList>
    </citation>
    <scope>NUCLEOTIDE SEQUENCE</scope>
    <source>
        <strain evidence="1">CHK178-757</strain>
    </source>
</reference>
<comment type="caution">
    <text evidence="1">The sequence shown here is derived from an EMBL/GenBank/DDBJ whole genome shotgun (WGS) entry which is preliminary data.</text>
</comment>